<comment type="caution">
    <text evidence="16">The sequence shown here is derived from an EMBL/GenBank/DDBJ whole genome shotgun (WGS) entry which is preliminary data.</text>
</comment>
<dbReference type="Pfam" id="PF13718">
    <property type="entry name" value="GNAT_acetyltr_2"/>
    <property type="match status" value="2"/>
</dbReference>
<evidence type="ECO:0000256" key="2">
    <source>
        <dbReference type="ARBA" id="ARBA00022552"/>
    </source>
</evidence>
<evidence type="ECO:0000256" key="11">
    <source>
        <dbReference type="SAM" id="Phobius"/>
    </source>
</evidence>
<dbReference type="GO" id="GO:1904812">
    <property type="term" value="P:rRNA acetylation involved in maturation of SSU-rRNA"/>
    <property type="evidence" value="ECO:0007669"/>
    <property type="project" value="InterPro"/>
</dbReference>
<evidence type="ECO:0000313" key="16">
    <source>
        <dbReference type="EMBL" id="KAG2442373.1"/>
    </source>
</evidence>
<feature type="domain" description="N-acetyltransferase" evidence="14">
    <location>
        <begin position="543"/>
        <end position="683"/>
    </location>
</feature>
<dbReference type="Pfam" id="PF08351">
    <property type="entry name" value="TmcA_N"/>
    <property type="match status" value="1"/>
</dbReference>
<comment type="subcellular location">
    <subcellularLocation>
        <location evidence="1 9">Nucleus</location>
        <location evidence="1 9">Nucleolus</location>
    </subcellularLocation>
</comment>
<feature type="compositionally biased region" description="Acidic residues" evidence="10">
    <location>
        <begin position="673"/>
        <end position="684"/>
    </location>
</feature>
<evidence type="ECO:0000259" key="15">
    <source>
        <dbReference type="Pfam" id="PF13725"/>
    </source>
</evidence>
<dbReference type="InterPro" id="IPR033688">
    <property type="entry name" value="NAT10"/>
</dbReference>
<keyword evidence="5 9" id="KW-0547">Nucleotide-binding</keyword>
<feature type="binding site" evidence="9">
    <location>
        <begin position="651"/>
        <end position="657"/>
    </location>
    <ligand>
        <name>acetyl-CoA</name>
        <dbReference type="ChEBI" id="CHEBI:57288"/>
    </ligand>
</feature>
<dbReference type="FunFam" id="3.40.50.11040:FF:000002">
    <property type="entry name" value="RNA cytidine acetyltransferase"/>
    <property type="match status" value="1"/>
</dbReference>
<evidence type="ECO:0000259" key="14">
    <source>
        <dbReference type="Pfam" id="PF13718"/>
    </source>
</evidence>
<keyword evidence="3 9" id="KW-0808">Transferase</keyword>
<dbReference type="Gene3D" id="3.40.630.30">
    <property type="match status" value="1"/>
</dbReference>
<dbReference type="PANTHER" id="PTHR10925">
    <property type="entry name" value="N-ACETYLTRANSFERASE 10"/>
    <property type="match status" value="1"/>
</dbReference>
<evidence type="ECO:0000313" key="17">
    <source>
        <dbReference type="Proteomes" id="UP000650467"/>
    </source>
</evidence>
<dbReference type="GO" id="GO:0030686">
    <property type="term" value="C:90S preribosome"/>
    <property type="evidence" value="ECO:0007669"/>
    <property type="project" value="TreeGrafter"/>
</dbReference>
<dbReference type="GO" id="GO:0005730">
    <property type="term" value="C:nucleolus"/>
    <property type="evidence" value="ECO:0007669"/>
    <property type="project" value="UniProtKB-SubCell"/>
</dbReference>
<dbReference type="GO" id="GO:0005524">
    <property type="term" value="F:ATP binding"/>
    <property type="evidence" value="ECO:0007669"/>
    <property type="project" value="UniProtKB-UniRule"/>
</dbReference>
<evidence type="ECO:0000256" key="4">
    <source>
        <dbReference type="ARBA" id="ARBA00022694"/>
    </source>
</evidence>
<feature type="region of interest" description="Disordered" evidence="10">
    <location>
        <begin position="1047"/>
        <end position="1103"/>
    </location>
</feature>
<feature type="region of interest" description="Disordered" evidence="10">
    <location>
        <begin position="671"/>
        <end position="746"/>
    </location>
</feature>
<dbReference type="HAMAP" id="MF_03211">
    <property type="entry name" value="RNA_acetyltr_Nat10"/>
    <property type="match status" value="1"/>
</dbReference>
<comment type="function">
    <text evidence="9">RNA cytidine acetyltransferase with specificity toward both 18S rRNA and tRNAs. Catalyzes the formation of N(4)-acetylcytidine (ac4C) in 18S rRNA. Required for early nucleolar cleavages of precursor rRNA at sites A0, A1 and A2 during 18S rRNA synthesis. Catalyzes the formation of ac4C in serine and leucine tRNAs. Requires a tRNA-binding adapter protein for full tRNA acetyltransferase activity but not for 18S rRNA acetylation.</text>
</comment>
<keyword evidence="2 9" id="KW-0698">rRNA processing</keyword>
<name>A0A835TC22_CHLIN</name>
<dbReference type="InterPro" id="IPR032672">
    <property type="entry name" value="TmcA/NAT10/Kre33"/>
</dbReference>
<keyword evidence="7 9" id="KW-0539">Nucleus</keyword>
<feature type="transmembrane region" description="Helical" evidence="11">
    <location>
        <begin position="295"/>
        <end position="314"/>
    </location>
</feature>
<dbReference type="Proteomes" id="UP000650467">
    <property type="component" value="Unassembled WGS sequence"/>
</dbReference>
<evidence type="ECO:0000256" key="1">
    <source>
        <dbReference type="ARBA" id="ARBA00004604"/>
    </source>
</evidence>
<protein>
    <recommendedName>
        <fullName evidence="9">RNA cytidine acetyltransferase</fullName>
        <ecNumber evidence="9">2.3.1.-</ecNumber>
    </recommendedName>
    <alternativeName>
        <fullName evidence="9">18S rRNA cytosine acetyltransferase</fullName>
    </alternativeName>
</protein>
<dbReference type="InterPro" id="IPR013562">
    <property type="entry name" value="TmcA/NAT10_N"/>
</dbReference>
<keyword evidence="11" id="KW-1133">Transmembrane helix</keyword>
<feature type="domain" description="N-acetyltransferase" evidence="14">
    <location>
        <begin position="720"/>
        <end position="801"/>
    </location>
</feature>
<comment type="similarity">
    <text evidence="9">Belongs to the RNA cytidine acetyltransferase family. NAT10 subfamily.</text>
</comment>
<dbReference type="EC" id="2.3.1.-" evidence="9"/>
<keyword evidence="4 9" id="KW-0819">tRNA processing</keyword>
<evidence type="ECO:0000256" key="9">
    <source>
        <dbReference type="HAMAP-Rule" id="MF_03211"/>
    </source>
</evidence>
<feature type="binding site" evidence="9">
    <location>
        <begin position="644"/>
        <end position="646"/>
    </location>
    <ligand>
        <name>acetyl-CoA</name>
        <dbReference type="ChEBI" id="CHEBI:57288"/>
    </ligand>
</feature>
<evidence type="ECO:0000256" key="7">
    <source>
        <dbReference type="ARBA" id="ARBA00023242"/>
    </source>
</evidence>
<dbReference type="GO" id="GO:1990883">
    <property type="term" value="F:18S rRNA cytidine N-acetyltransferase activity"/>
    <property type="evidence" value="ECO:0007669"/>
    <property type="project" value="TreeGrafter"/>
</dbReference>
<comment type="catalytic activity">
    <reaction evidence="9">
        <text>a cytidine in 18S rRNA + acetyl-CoA + ATP + H2O = an N(4)-acetylcytidine in 18S rRNA + ADP + phosphate + CoA + H(+)</text>
        <dbReference type="Rhea" id="RHEA:51424"/>
        <dbReference type="Rhea" id="RHEA-COMP:13575"/>
        <dbReference type="Rhea" id="RHEA-COMP:13576"/>
        <dbReference type="ChEBI" id="CHEBI:15377"/>
        <dbReference type="ChEBI" id="CHEBI:15378"/>
        <dbReference type="ChEBI" id="CHEBI:30616"/>
        <dbReference type="ChEBI" id="CHEBI:43474"/>
        <dbReference type="ChEBI" id="CHEBI:57287"/>
        <dbReference type="ChEBI" id="CHEBI:57288"/>
        <dbReference type="ChEBI" id="CHEBI:74900"/>
        <dbReference type="ChEBI" id="CHEBI:82748"/>
        <dbReference type="ChEBI" id="CHEBI:456216"/>
    </reaction>
</comment>
<feature type="compositionally biased region" description="Basic and acidic residues" evidence="10">
    <location>
        <begin position="709"/>
        <end position="724"/>
    </location>
</feature>
<dbReference type="GO" id="GO:0000049">
    <property type="term" value="F:tRNA binding"/>
    <property type="evidence" value="ECO:0007669"/>
    <property type="project" value="TreeGrafter"/>
</dbReference>
<dbReference type="InterPro" id="IPR027417">
    <property type="entry name" value="P-loop_NTPase"/>
</dbReference>
<keyword evidence="11" id="KW-0472">Membrane</keyword>
<feature type="compositionally biased region" description="Gly residues" evidence="10">
    <location>
        <begin position="685"/>
        <end position="702"/>
    </location>
</feature>
<feature type="domain" description="TcmA/NAT10 helicase" evidence="12">
    <location>
        <begin position="285"/>
        <end position="502"/>
    </location>
</feature>
<feature type="compositionally biased region" description="Basic and acidic residues" evidence="10">
    <location>
        <begin position="1061"/>
        <end position="1075"/>
    </location>
</feature>
<keyword evidence="11" id="KW-0812">Transmembrane</keyword>
<evidence type="ECO:0000256" key="8">
    <source>
        <dbReference type="ARBA" id="ARBA00023315"/>
    </source>
</evidence>
<feature type="domain" description="TmcA/NAT10 N-terminal" evidence="13">
    <location>
        <begin position="5"/>
        <end position="200"/>
    </location>
</feature>
<evidence type="ECO:0000259" key="12">
    <source>
        <dbReference type="Pfam" id="PF05127"/>
    </source>
</evidence>
<comment type="catalytic activity">
    <reaction evidence="9">
        <text>a cytidine in tRNA + acetyl-CoA + ATP + H2O = an N(4)-acetylcytidine in tRNA + ADP + phosphate + CoA + H(+)</text>
        <dbReference type="Rhea" id="RHEA:53876"/>
        <dbReference type="Rhea" id="RHEA-COMP:13670"/>
        <dbReference type="Rhea" id="RHEA-COMP:13671"/>
        <dbReference type="ChEBI" id="CHEBI:15377"/>
        <dbReference type="ChEBI" id="CHEBI:15378"/>
        <dbReference type="ChEBI" id="CHEBI:30616"/>
        <dbReference type="ChEBI" id="CHEBI:43474"/>
        <dbReference type="ChEBI" id="CHEBI:57287"/>
        <dbReference type="ChEBI" id="CHEBI:57288"/>
        <dbReference type="ChEBI" id="CHEBI:74900"/>
        <dbReference type="ChEBI" id="CHEBI:82748"/>
        <dbReference type="ChEBI" id="CHEBI:456216"/>
    </reaction>
</comment>
<evidence type="ECO:0000256" key="5">
    <source>
        <dbReference type="ARBA" id="ARBA00022741"/>
    </source>
</evidence>
<dbReference type="OrthoDB" id="10067491at2759"/>
<dbReference type="AlphaFoldDB" id="A0A835TC22"/>
<feature type="domain" description="Possible tRNA binding" evidence="15">
    <location>
        <begin position="810"/>
        <end position="1029"/>
    </location>
</feature>
<evidence type="ECO:0000256" key="10">
    <source>
        <dbReference type="SAM" id="MobiDB-lite"/>
    </source>
</evidence>
<proteinExistence type="inferred from homology"/>
<evidence type="ECO:0000256" key="3">
    <source>
        <dbReference type="ARBA" id="ARBA00022679"/>
    </source>
</evidence>
<dbReference type="Gene3D" id="3.40.50.300">
    <property type="entry name" value="P-loop containing nucleotide triphosphate hydrolases"/>
    <property type="match status" value="1"/>
</dbReference>
<dbReference type="Pfam" id="PF13725">
    <property type="entry name" value="tRNA_bind_2"/>
    <property type="match status" value="1"/>
</dbReference>
<dbReference type="InterPro" id="IPR007807">
    <property type="entry name" value="TcmA/NAT10_helicase"/>
</dbReference>
<sequence>MRKKVDARIRTLIENCAKTRQRAMLVLVGDKGRDQVVNLHYMLSKASVKARPSVLWCYKKELHLSSHKKKRMKQIKKLAQRGLLDPEKEDPFALFVASTNIRYCYYHETQNILGNTYGMAVLQDFEALTPNLLARSIETVEGGGLVVLLLSSLNSLTQLYSMTMDAHSRFRTESHQDVVGRFNERMVLSLASCANCLLLDDELNVLPTSTLIRSIEPLPTNPDGTAVDDPGRAARQELSELSGSLADTQPAGALVGRCRTLDQARAVVTFLDAASEKTLRSTVALTASRGRGKSAALGLAIAGALALGYSNIFVTAPSPENLRTLFEFVFKGLDSLDYKEHIDYDLVESTNPSFGKAVVRVNVFRNHRQTVQYIQPQHHAKLAQAELLVIDEAAAIPLPVVKQLLGPYLVFLCSTVNGYEGTGRSLSLKLIQQLREQGAKVGGPGEGKGKGGGAAGGGDVTAAPLANGTGGRTFREVHLGEPIRYAPGDPIESWLHELLCLDAAAHLPKPPPRLPHPSDCELFFVERDTLFSYHKASEKFLQQMVALFVASHYKNTPNDLLLMSDAPAHQLFVLLAPVDTSANTMPNILAVAQVALEGSISKRSATNSLAKGELPQGDLIPWTVSQQFQDADFPALSGGRVVRIAVHPELGRAGYGSRVLEQLRRYYQGELTSLEDDDDEEEEGGGAAAGRRGGAGAGGSGSGEEDGDEARRRSGADAAAHGDGDAPLLSERLAPRKGLPPLLTPLSDRKPDRLHYLGVSYGLTQQLFTFWRKAGYQPLYLRQSASDTTGEHTCVMVRPLEHPEVEGTAWLGPFVSDFKSRFTSLLGGAFREMAPALALSILDPQLTWGEEEAGRATAAGVVVHRGDGSGLDPYDLKRLQAYCSSLVDYHLVLDLVPPLAAAYLRGRVPVSLSYGQAAILLVLGLQLREVSALEESLGLPSNQVLALFNKAMRKVYGCLRASKEAAVGRTLPAVKPLAPGALAPHAVSLDQDLDEAAEVERAKLRERYLKPEDLAAFAIRGGEDDFASALGGRAPAAGGLVSVKGVEGGGKEGGGKGGDMLYKKKDKGDKAERIGGGKGGLRKNKYGAMPGEGRSAKKQRQQQ</sequence>
<dbReference type="PANTHER" id="PTHR10925:SF5">
    <property type="entry name" value="RNA CYTIDINE ACETYLTRANSFERASE"/>
    <property type="match status" value="1"/>
</dbReference>
<dbReference type="Pfam" id="PF05127">
    <property type="entry name" value="NAT10_TcmA_helicase"/>
    <property type="match status" value="1"/>
</dbReference>
<dbReference type="EMBL" id="JAEHOC010000004">
    <property type="protein sequence ID" value="KAG2442373.1"/>
    <property type="molecule type" value="Genomic_DNA"/>
</dbReference>
<evidence type="ECO:0000256" key="6">
    <source>
        <dbReference type="ARBA" id="ARBA00022840"/>
    </source>
</evidence>
<feature type="binding site" evidence="9">
    <location>
        <position position="484"/>
    </location>
    <ligand>
        <name>ATP</name>
        <dbReference type="ChEBI" id="CHEBI:30616"/>
    </ligand>
</feature>
<keyword evidence="17" id="KW-1185">Reference proteome</keyword>
<keyword evidence="8 9" id="KW-0012">Acyltransferase</keyword>
<feature type="binding site" evidence="9">
    <location>
        <position position="773"/>
    </location>
    <ligand>
        <name>acetyl-CoA</name>
        <dbReference type="ChEBI" id="CHEBI:57288"/>
    </ligand>
</feature>
<dbReference type="GO" id="GO:0051391">
    <property type="term" value="P:tRNA acetylation"/>
    <property type="evidence" value="ECO:0007669"/>
    <property type="project" value="UniProtKB-UniRule"/>
</dbReference>
<dbReference type="InterPro" id="IPR027992">
    <property type="entry name" value="tRNA_bind_dom"/>
</dbReference>
<organism evidence="16 17">
    <name type="scientific">Chlamydomonas incerta</name>
    <dbReference type="NCBI Taxonomy" id="51695"/>
    <lineage>
        <taxon>Eukaryota</taxon>
        <taxon>Viridiplantae</taxon>
        <taxon>Chlorophyta</taxon>
        <taxon>core chlorophytes</taxon>
        <taxon>Chlorophyceae</taxon>
        <taxon>CS clade</taxon>
        <taxon>Chlamydomonadales</taxon>
        <taxon>Chlamydomonadaceae</taxon>
        <taxon>Chlamydomonas</taxon>
    </lineage>
</organism>
<reference evidence="16" key="1">
    <citation type="journal article" date="2020" name="bioRxiv">
        <title>Comparative genomics of Chlamydomonas.</title>
        <authorList>
            <person name="Craig R.J."/>
            <person name="Hasan A.R."/>
            <person name="Ness R.W."/>
            <person name="Keightley P.D."/>
        </authorList>
    </citation>
    <scope>NUCLEOTIDE SEQUENCE</scope>
    <source>
        <strain evidence="16">SAG 7.73</strain>
    </source>
</reference>
<evidence type="ECO:0000259" key="13">
    <source>
        <dbReference type="Pfam" id="PF08351"/>
    </source>
</evidence>
<dbReference type="InterPro" id="IPR000182">
    <property type="entry name" value="GNAT_dom"/>
</dbReference>
<accession>A0A835TC22</accession>
<feature type="binding site" evidence="9">
    <location>
        <begin position="290"/>
        <end position="299"/>
    </location>
    <ligand>
        <name>ATP</name>
        <dbReference type="ChEBI" id="CHEBI:30616"/>
    </ligand>
</feature>
<gene>
    <name evidence="16" type="ORF">HXX76_002459</name>
</gene>
<keyword evidence="6 9" id="KW-0067">ATP-binding</keyword>
<dbReference type="Gene3D" id="3.40.50.11040">
    <property type="match status" value="1"/>
</dbReference>